<dbReference type="RefSeq" id="WP_338210385.1">
    <property type="nucleotide sequence ID" value="NZ_JAYMFF010000012.1"/>
</dbReference>
<dbReference type="EMBL" id="JAYMFF010000012">
    <property type="protein sequence ID" value="MEC4176204.1"/>
    <property type="molecule type" value="Genomic_DNA"/>
</dbReference>
<gene>
    <name evidence="1" type="ORF">VIN30_07060</name>
</gene>
<proteinExistence type="predicted"/>
<dbReference type="Proteomes" id="UP001349994">
    <property type="component" value="Unassembled WGS sequence"/>
</dbReference>
<evidence type="ECO:0000313" key="2">
    <source>
        <dbReference type="Proteomes" id="UP001349994"/>
    </source>
</evidence>
<protein>
    <submittedName>
        <fullName evidence="1">Uncharacterized protein</fullName>
    </submittedName>
</protein>
<name>A0ABU6IIB0_9ACTN</name>
<organism evidence="1 2">
    <name type="scientific">Adlercreutzia wanghongyangiae</name>
    <dbReference type="NCBI Taxonomy" id="3111451"/>
    <lineage>
        <taxon>Bacteria</taxon>
        <taxon>Bacillati</taxon>
        <taxon>Actinomycetota</taxon>
        <taxon>Coriobacteriia</taxon>
        <taxon>Eggerthellales</taxon>
        <taxon>Eggerthellaceae</taxon>
        <taxon>Adlercreutzia</taxon>
    </lineage>
</organism>
<evidence type="ECO:0000313" key="1">
    <source>
        <dbReference type="EMBL" id="MEC4176204.1"/>
    </source>
</evidence>
<comment type="caution">
    <text evidence="1">The sequence shown here is derived from an EMBL/GenBank/DDBJ whole genome shotgun (WGS) entry which is preliminary data.</text>
</comment>
<sequence length="202" mass="21928">MLAIMISKNAWNEMWALLNAQPSLTVTEDAILEQIRSVSSIGTARKCISLLRTFGLISTTSGKLTHLGKRWASEETYPSVCKELIRKQYPAGAEPVLGRSDLTRTEKAQWLMDHTGMQQAGAEKNVTFFSVLSEGAAGTLPNLGGIDAAEPNVRDDPEDECRDPRSVTVTISSQIPPEEMASILTVLSSSITKSNLTISFTA</sequence>
<accession>A0ABU6IIB0</accession>
<reference evidence="1 2" key="1">
    <citation type="submission" date="2024-01" db="EMBL/GenBank/DDBJ databases">
        <title>novel species in genus Adlercreutzia.</title>
        <authorList>
            <person name="Liu X."/>
        </authorList>
    </citation>
    <scope>NUCLEOTIDE SEQUENCE [LARGE SCALE GENOMIC DNA]</scope>
    <source>
        <strain evidence="1 2">R7</strain>
    </source>
</reference>
<keyword evidence="2" id="KW-1185">Reference proteome</keyword>